<dbReference type="Gene3D" id="3.40.50.10140">
    <property type="entry name" value="Toll/interleukin-1 receptor homology (TIR) domain"/>
    <property type="match status" value="1"/>
</dbReference>
<dbReference type="PROSITE" id="PS50293">
    <property type="entry name" value="TPR_REGION"/>
    <property type="match status" value="1"/>
</dbReference>
<organism evidence="3 4">
    <name type="scientific">Sphingomonas brevis</name>
    <dbReference type="NCBI Taxonomy" id="2908206"/>
    <lineage>
        <taxon>Bacteria</taxon>
        <taxon>Pseudomonadati</taxon>
        <taxon>Pseudomonadota</taxon>
        <taxon>Alphaproteobacteria</taxon>
        <taxon>Sphingomonadales</taxon>
        <taxon>Sphingomonadaceae</taxon>
        <taxon>Sphingomonas</taxon>
    </lineage>
</organism>
<feature type="repeat" description="TPR" evidence="1">
    <location>
        <begin position="367"/>
        <end position="400"/>
    </location>
</feature>
<dbReference type="PANTHER" id="PTHR12558">
    <property type="entry name" value="CELL DIVISION CYCLE 16,23,27"/>
    <property type="match status" value="1"/>
</dbReference>
<dbReference type="InterPro" id="IPR000157">
    <property type="entry name" value="TIR_dom"/>
</dbReference>
<dbReference type="EMBL" id="JAMGBB010000001">
    <property type="protein sequence ID" value="MCL6741994.1"/>
    <property type="molecule type" value="Genomic_DNA"/>
</dbReference>
<dbReference type="InterPro" id="IPR035897">
    <property type="entry name" value="Toll_tir_struct_dom_sf"/>
</dbReference>
<dbReference type="InterPro" id="IPR011990">
    <property type="entry name" value="TPR-like_helical_dom_sf"/>
</dbReference>
<keyword evidence="1" id="KW-0802">TPR repeat</keyword>
<dbReference type="Gene3D" id="3.40.50.10070">
    <property type="entry name" value="TolB, N-terminal domain"/>
    <property type="match status" value="1"/>
</dbReference>
<dbReference type="SUPFAM" id="SSF48452">
    <property type="entry name" value="TPR-like"/>
    <property type="match status" value="1"/>
</dbReference>
<dbReference type="PANTHER" id="PTHR12558:SF13">
    <property type="entry name" value="CELL DIVISION CYCLE PROTEIN 27 HOMOLOG"/>
    <property type="match status" value="1"/>
</dbReference>
<dbReference type="Gene3D" id="1.25.40.10">
    <property type="entry name" value="Tetratricopeptide repeat domain"/>
    <property type="match status" value="2"/>
</dbReference>
<dbReference type="RefSeq" id="WP_249916350.1">
    <property type="nucleotide sequence ID" value="NZ_JAMGBB010000001.1"/>
</dbReference>
<accession>A0ABT0SC60</accession>
<dbReference type="Pfam" id="PF13676">
    <property type="entry name" value="TIR_2"/>
    <property type="match status" value="1"/>
</dbReference>
<proteinExistence type="predicted"/>
<dbReference type="Proteomes" id="UP001165383">
    <property type="component" value="Unassembled WGS sequence"/>
</dbReference>
<dbReference type="PROSITE" id="PS50005">
    <property type="entry name" value="TPR"/>
    <property type="match status" value="1"/>
</dbReference>
<feature type="domain" description="TIR" evidence="2">
    <location>
        <begin position="4"/>
        <end position="110"/>
    </location>
</feature>
<dbReference type="InterPro" id="IPR019734">
    <property type="entry name" value="TPR_rpt"/>
</dbReference>
<keyword evidence="4" id="KW-1185">Reference proteome</keyword>
<evidence type="ECO:0000313" key="3">
    <source>
        <dbReference type="EMBL" id="MCL6741994.1"/>
    </source>
</evidence>
<sequence length="587" mass="64196">MAQVFVSYARPDEPFATRAADALKALGYDVWRDAELPAHRAYADVIDEQLKSAKAVLVLWSADSAKSQWVRSEADAARQLGTLVQASLDDTIPPMPFNQIQCADLKDWDGASDVPGWRKLTASVQALAGGAIEQGPKSRIAGRPVSVCVLPFQNMSGDAEQEYFSDGISEDITTDLSKVSALEVIARNTAFSLKGLAIDVAEIAQKLGVTHVLEGSVRKSGNRVRITAQLIDGKSGGHVWAERYDRDLTDIFAIQDEISQAIVSALKVNLLPEEKTAIESRGTGDANAYNFYLMARKYWVSGNYGDIKREQRVIRLARRAVEIDPNYAQAWALMALAQVSLRYYFGVTDEDGEASADRALAIDPTIAEAYAVRAHIFAEQGDLDSANRQIRKALELDPDSWEVNREAARIATAQRKTADAMRHYEKAVELIETDYHSWGMLVMCYQALGDREGVLRGAEMMHSQAEKVLAEDPSNGAALGICAGGHAIAGNRDQAMETIERAMLIDPDNLNMRYNFGCVLSAYLQDREASVDVLVPVLAEANLTLVKAAVFDPDLDFLRGDERFEKALADAQLRLGIDPAPASPAAT</sequence>
<protein>
    <submittedName>
        <fullName evidence="3">TIR domain-containing protein</fullName>
    </submittedName>
</protein>
<gene>
    <name evidence="3" type="ORF">LZ518_12725</name>
</gene>
<dbReference type="SUPFAM" id="SSF52200">
    <property type="entry name" value="Toll/Interleukin receptor TIR domain"/>
    <property type="match status" value="1"/>
</dbReference>
<evidence type="ECO:0000313" key="4">
    <source>
        <dbReference type="Proteomes" id="UP001165383"/>
    </source>
</evidence>
<evidence type="ECO:0000259" key="2">
    <source>
        <dbReference type="Pfam" id="PF13676"/>
    </source>
</evidence>
<reference evidence="3" key="1">
    <citation type="submission" date="2022-05" db="EMBL/GenBank/DDBJ databases">
        <authorList>
            <person name="Jo J.-H."/>
            <person name="Im W.-T."/>
        </authorList>
    </citation>
    <scope>NUCLEOTIDE SEQUENCE</scope>
    <source>
        <strain evidence="3">RB56-2</strain>
    </source>
</reference>
<dbReference type="Pfam" id="PF13181">
    <property type="entry name" value="TPR_8"/>
    <property type="match status" value="1"/>
</dbReference>
<evidence type="ECO:0000256" key="1">
    <source>
        <dbReference type="PROSITE-ProRule" id="PRU00339"/>
    </source>
</evidence>
<name>A0ABT0SC60_9SPHN</name>
<dbReference type="SMART" id="SM00028">
    <property type="entry name" value="TPR"/>
    <property type="match status" value="3"/>
</dbReference>
<comment type="caution">
    <text evidence="3">The sequence shown here is derived from an EMBL/GenBank/DDBJ whole genome shotgun (WGS) entry which is preliminary data.</text>
</comment>